<accession>A0A7X5UZ91</accession>
<dbReference type="AlphaFoldDB" id="A0A7X5UZ91"/>
<dbReference type="PROSITE" id="PS01022">
    <property type="entry name" value="PTR2_1"/>
    <property type="match status" value="1"/>
</dbReference>
<dbReference type="PANTHER" id="PTHR23517:SF15">
    <property type="entry name" value="PROTON-DEPENDENT OLIGOPEPTIDE FAMILY TRANSPORT PROTEIN"/>
    <property type="match status" value="1"/>
</dbReference>
<dbReference type="PROSITE" id="PS50850">
    <property type="entry name" value="MFS"/>
    <property type="match status" value="1"/>
</dbReference>
<dbReference type="InterPro" id="IPR036259">
    <property type="entry name" value="MFS_trans_sf"/>
</dbReference>
<dbReference type="PANTHER" id="PTHR23517">
    <property type="entry name" value="RESISTANCE PROTEIN MDTM, PUTATIVE-RELATED-RELATED"/>
    <property type="match status" value="1"/>
</dbReference>
<evidence type="ECO:0000256" key="7">
    <source>
        <dbReference type="SAM" id="Phobius"/>
    </source>
</evidence>
<dbReference type="InterPro" id="IPR011701">
    <property type="entry name" value="MFS"/>
</dbReference>
<dbReference type="GO" id="GO:0005886">
    <property type="term" value="C:plasma membrane"/>
    <property type="evidence" value="ECO:0007669"/>
    <property type="project" value="UniProtKB-SubCell"/>
</dbReference>
<sequence length="441" mass="46907">MGIAGNGRAGPASWPVFYRLAGTELWERFSLHGMKALLTLYLVREVLADGAGLPWGMAGLRAMLESVWGPLSPVAFGSNIYGLYAALTYFVLPLGGLVGDRLVGRRPAIVVGAVLISCGHLLLTDAYLLLPALLLLIIGTGLLKGNLAAQVGELFPASDGRRDRAFALYLAFLNIGVMLGPLVCGLLAQALGWGYAFGAAGIAMLAGLGIYLTIPATPRHVRTRPAPGEDRVYRPVTAIGAILVVILAFCAYEQVSNIFLLWVADAIRPTLWGLSVPPAWFASADGIFTVLMVILTMRWRWLASLRDWDRLAMGCVAMMLGYGLLALVAGAGSRSMAGPLAVLLLLDLGVALVWPAGLAIITGATPQRLAGVMVGIFYLHGFFANLVVGSLGALYERVPIATFWAIHAGIAGSAVLVSLALRAFDGERRTFRMPWRLNTAP</sequence>
<feature type="transmembrane region" description="Helical" evidence="7">
    <location>
        <begin position="167"/>
        <end position="188"/>
    </location>
</feature>
<dbReference type="SUPFAM" id="SSF103473">
    <property type="entry name" value="MFS general substrate transporter"/>
    <property type="match status" value="1"/>
</dbReference>
<evidence type="ECO:0000256" key="3">
    <source>
        <dbReference type="ARBA" id="ARBA00022475"/>
    </source>
</evidence>
<dbReference type="InterPro" id="IPR050171">
    <property type="entry name" value="MFS_Transporters"/>
</dbReference>
<evidence type="ECO:0000256" key="4">
    <source>
        <dbReference type="ARBA" id="ARBA00022692"/>
    </source>
</evidence>
<feature type="transmembrane region" description="Helical" evidence="7">
    <location>
        <begin position="235"/>
        <end position="259"/>
    </location>
</feature>
<gene>
    <name evidence="9" type="ORF">FHR20_001859</name>
</gene>
<evidence type="ECO:0000256" key="5">
    <source>
        <dbReference type="ARBA" id="ARBA00022989"/>
    </source>
</evidence>
<keyword evidence="6 7" id="KW-0472">Membrane</keyword>
<dbReference type="InterPro" id="IPR020846">
    <property type="entry name" value="MFS_dom"/>
</dbReference>
<dbReference type="Gene3D" id="1.20.1250.20">
    <property type="entry name" value="MFS general substrate transporter like domains"/>
    <property type="match status" value="2"/>
</dbReference>
<feature type="transmembrane region" description="Helical" evidence="7">
    <location>
        <begin position="129"/>
        <end position="147"/>
    </location>
</feature>
<name>A0A7X5UZ91_9SPHN</name>
<organism evidence="9 10">
    <name type="scientific">Sphingomonas leidyi</name>
    <dbReference type="NCBI Taxonomy" id="68569"/>
    <lineage>
        <taxon>Bacteria</taxon>
        <taxon>Pseudomonadati</taxon>
        <taxon>Pseudomonadota</taxon>
        <taxon>Alphaproteobacteria</taxon>
        <taxon>Sphingomonadales</taxon>
        <taxon>Sphingomonadaceae</taxon>
        <taxon>Sphingomonas</taxon>
    </lineage>
</organism>
<dbReference type="InterPro" id="IPR018456">
    <property type="entry name" value="PTR2_symporter_CS"/>
</dbReference>
<keyword evidence="5 7" id="KW-1133">Transmembrane helix</keyword>
<keyword evidence="10" id="KW-1185">Reference proteome</keyword>
<feature type="transmembrane region" description="Helical" evidence="7">
    <location>
        <begin position="337"/>
        <end position="360"/>
    </location>
</feature>
<dbReference type="EMBL" id="JAASQV010000001">
    <property type="protein sequence ID" value="NIJ64928.1"/>
    <property type="molecule type" value="Genomic_DNA"/>
</dbReference>
<protein>
    <submittedName>
        <fullName evidence="9">POT family proton-dependent oligopeptide transporter</fullName>
    </submittedName>
</protein>
<evidence type="ECO:0000256" key="6">
    <source>
        <dbReference type="ARBA" id="ARBA00023136"/>
    </source>
</evidence>
<dbReference type="RefSeq" id="WP_167299226.1">
    <property type="nucleotide sequence ID" value="NZ_JAASQV010000001.1"/>
</dbReference>
<dbReference type="Pfam" id="PF07690">
    <property type="entry name" value="MFS_1"/>
    <property type="match status" value="1"/>
</dbReference>
<dbReference type="InterPro" id="IPR001958">
    <property type="entry name" value="Tet-R_TetA/multi-R_MdtG-like"/>
</dbReference>
<feature type="transmembrane region" description="Helical" evidence="7">
    <location>
        <begin position="372"/>
        <end position="395"/>
    </location>
</feature>
<evidence type="ECO:0000256" key="2">
    <source>
        <dbReference type="ARBA" id="ARBA00022448"/>
    </source>
</evidence>
<dbReference type="GO" id="GO:0022857">
    <property type="term" value="F:transmembrane transporter activity"/>
    <property type="evidence" value="ECO:0007669"/>
    <property type="project" value="InterPro"/>
</dbReference>
<keyword evidence="4 7" id="KW-0812">Transmembrane</keyword>
<dbReference type="Proteomes" id="UP000564677">
    <property type="component" value="Unassembled WGS sequence"/>
</dbReference>
<feature type="transmembrane region" description="Helical" evidence="7">
    <location>
        <begin position="401"/>
        <end position="424"/>
    </location>
</feature>
<reference evidence="9 10" key="1">
    <citation type="submission" date="2020-03" db="EMBL/GenBank/DDBJ databases">
        <title>Genomic Encyclopedia of Type Strains, Phase IV (KMG-IV): sequencing the most valuable type-strain genomes for metagenomic binning, comparative biology and taxonomic classification.</title>
        <authorList>
            <person name="Goeker M."/>
        </authorList>
    </citation>
    <scope>NUCLEOTIDE SEQUENCE [LARGE SCALE GENOMIC DNA]</scope>
    <source>
        <strain evidence="9 10">DSM 4733</strain>
    </source>
</reference>
<comment type="subcellular location">
    <subcellularLocation>
        <location evidence="1">Cell membrane</location>
        <topology evidence="1">Multi-pass membrane protein</topology>
    </subcellularLocation>
</comment>
<dbReference type="GO" id="GO:0006857">
    <property type="term" value="P:oligopeptide transport"/>
    <property type="evidence" value="ECO:0007669"/>
    <property type="project" value="InterPro"/>
</dbReference>
<feature type="transmembrane region" description="Helical" evidence="7">
    <location>
        <begin position="194"/>
        <end position="214"/>
    </location>
</feature>
<evidence type="ECO:0000259" key="8">
    <source>
        <dbReference type="PROSITE" id="PS50850"/>
    </source>
</evidence>
<evidence type="ECO:0000313" key="9">
    <source>
        <dbReference type="EMBL" id="NIJ64928.1"/>
    </source>
</evidence>
<feature type="transmembrane region" description="Helical" evidence="7">
    <location>
        <begin position="106"/>
        <end position="123"/>
    </location>
</feature>
<proteinExistence type="predicted"/>
<evidence type="ECO:0000256" key="1">
    <source>
        <dbReference type="ARBA" id="ARBA00004651"/>
    </source>
</evidence>
<feature type="transmembrane region" description="Helical" evidence="7">
    <location>
        <begin position="80"/>
        <end position="99"/>
    </location>
</feature>
<evidence type="ECO:0000313" key="10">
    <source>
        <dbReference type="Proteomes" id="UP000564677"/>
    </source>
</evidence>
<keyword evidence="3" id="KW-1003">Cell membrane</keyword>
<feature type="transmembrane region" description="Helical" evidence="7">
    <location>
        <begin position="279"/>
        <end position="299"/>
    </location>
</feature>
<comment type="caution">
    <text evidence="9">The sequence shown here is derived from an EMBL/GenBank/DDBJ whole genome shotgun (WGS) entry which is preliminary data.</text>
</comment>
<feature type="domain" description="Major facilitator superfamily (MFS) profile" evidence="8">
    <location>
        <begin position="1"/>
        <end position="218"/>
    </location>
</feature>
<keyword evidence="2" id="KW-0813">Transport</keyword>
<dbReference type="PRINTS" id="PR01035">
    <property type="entry name" value="TCRTETA"/>
</dbReference>
<feature type="transmembrane region" description="Helical" evidence="7">
    <location>
        <begin position="311"/>
        <end position="331"/>
    </location>
</feature>